<protein>
    <submittedName>
        <fullName evidence="2">Uncharacterized protein</fullName>
    </submittedName>
</protein>
<evidence type="ECO:0000313" key="3">
    <source>
        <dbReference type="Proteomes" id="UP000551758"/>
    </source>
</evidence>
<reference evidence="2 3" key="1">
    <citation type="journal article" date="2020" name="Mol. Biol. Evol.">
        <title>Interspecific Gene Flow and the Evolution of Specialization in Black and White Rhinoceros.</title>
        <authorList>
            <person name="Moodley Y."/>
            <person name="Westbury M.V."/>
            <person name="Russo I.M."/>
            <person name="Gopalakrishnan S."/>
            <person name="Rakotoarivelo A."/>
            <person name="Olsen R.A."/>
            <person name="Prost S."/>
            <person name="Tunstall T."/>
            <person name="Ryder O.A."/>
            <person name="Dalen L."/>
            <person name="Bruford M.W."/>
        </authorList>
    </citation>
    <scope>NUCLEOTIDE SEQUENCE [LARGE SCALE GENOMIC DNA]</scope>
    <source>
        <strain evidence="2">SBR-YM</strain>
        <tissue evidence="2">Skin</tissue>
    </source>
</reference>
<evidence type="ECO:0000313" key="2">
    <source>
        <dbReference type="EMBL" id="KAF5921399.1"/>
    </source>
</evidence>
<gene>
    <name evidence="2" type="ORF">HPG69_019450</name>
</gene>
<keyword evidence="3" id="KW-1185">Reference proteome</keyword>
<accession>A0A7J7F025</accession>
<dbReference type="EMBL" id="JACDTQ010001694">
    <property type="protein sequence ID" value="KAF5921399.1"/>
    <property type="molecule type" value="Genomic_DNA"/>
</dbReference>
<feature type="region of interest" description="Disordered" evidence="1">
    <location>
        <begin position="1"/>
        <end position="82"/>
    </location>
</feature>
<proteinExistence type="predicted"/>
<dbReference type="AlphaFoldDB" id="A0A7J7F025"/>
<dbReference type="Proteomes" id="UP000551758">
    <property type="component" value="Unassembled WGS sequence"/>
</dbReference>
<comment type="caution">
    <text evidence="2">The sequence shown here is derived from an EMBL/GenBank/DDBJ whole genome shotgun (WGS) entry which is preliminary data.</text>
</comment>
<evidence type="ECO:0000256" key="1">
    <source>
        <dbReference type="SAM" id="MobiDB-lite"/>
    </source>
</evidence>
<organism evidence="2 3">
    <name type="scientific">Diceros bicornis minor</name>
    <name type="common">South-central black rhinoceros</name>
    <dbReference type="NCBI Taxonomy" id="77932"/>
    <lineage>
        <taxon>Eukaryota</taxon>
        <taxon>Metazoa</taxon>
        <taxon>Chordata</taxon>
        <taxon>Craniata</taxon>
        <taxon>Vertebrata</taxon>
        <taxon>Euteleostomi</taxon>
        <taxon>Mammalia</taxon>
        <taxon>Eutheria</taxon>
        <taxon>Laurasiatheria</taxon>
        <taxon>Perissodactyla</taxon>
        <taxon>Rhinocerotidae</taxon>
        <taxon>Diceros</taxon>
    </lineage>
</organism>
<name>A0A7J7F025_DICBM</name>
<feature type="compositionally biased region" description="Basic and acidic residues" evidence="1">
    <location>
        <begin position="45"/>
        <end position="57"/>
    </location>
</feature>
<sequence>MSSPTARMRTEETEPPGALASPGLWPTAGRALGALWEQQATPVREWQRQEGQPDPHAHKLAGSARHQGTERPPGTNGAEPRG</sequence>